<accession>A0ABS4VVR3</accession>
<keyword evidence="2" id="KW-1185">Reference proteome</keyword>
<gene>
    <name evidence="1" type="ORF">JOF36_003707</name>
</gene>
<protein>
    <submittedName>
        <fullName evidence="1">Uncharacterized protein</fullName>
    </submittedName>
</protein>
<dbReference type="EMBL" id="JAGINU010000001">
    <property type="protein sequence ID" value="MBP2368011.1"/>
    <property type="molecule type" value="Genomic_DNA"/>
</dbReference>
<sequence>MREDDDAGSGAFVLGGALVAVLLAGAALLLAVSPAPAGGAPARVERAGVSSGCAGGSDAAILFGLVCEDGG</sequence>
<evidence type="ECO:0000313" key="1">
    <source>
        <dbReference type="EMBL" id="MBP2368011.1"/>
    </source>
</evidence>
<dbReference type="Proteomes" id="UP001519295">
    <property type="component" value="Unassembled WGS sequence"/>
</dbReference>
<comment type="caution">
    <text evidence="1">The sequence shown here is derived from an EMBL/GenBank/DDBJ whole genome shotgun (WGS) entry which is preliminary data.</text>
</comment>
<dbReference type="RefSeq" id="WP_210028226.1">
    <property type="nucleotide sequence ID" value="NZ_JAGINU010000001.1"/>
</dbReference>
<name>A0ABS4VVR3_9PSEU</name>
<organism evidence="1 2">
    <name type="scientific">Pseudonocardia parietis</name>
    <dbReference type="NCBI Taxonomy" id="570936"/>
    <lineage>
        <taxon>Bacteria</taxon>
        <taxon>Bacillati</taxon>
        <taxon>Actinomycetota</taxon>
        <taxon>Actinomycetes</taxon>
        <taxon>Pseudonocardiales</taxon>
        <taxon>Pseudonocardiaceae</taxon>
        <taxon>Pseudonocardia</taxon>
    </lineage>
</organism>
<reference evidence="1 2" key="1">
    <citation type="submission" date="2021-03" db="EMBL/GenBank/DDBJ databases">
        <title>Sequencing the genomes of 1000 actinobacteria strains.</title>
        <authorList>
            <person name="Klenk H.-P."/>
        </authorList>
    </citation>
    <scope>NUCLEOTIDE SEQUENCE [LARGE SCALE GENOMIC DNA]</scope>
    <source>
        <strain evidence="1 2">DSM 45256</strain>
    </source>
</reference>
<proteinExistence type="predicted"/>
<evidence type="ECO:0000313" key="2">
    <source>
        <dbReference type="Proteomes" id="UP001519295"/>
    </source>
</evidence>